<feature type="transmembrane region" description="Helical" evidence="1">
    <location>
        <begin position="98"/>
        <end position="117"/>
    </location>
</feature>
<evidence type="ECO:0000313" key="3">
    <source>
        <dbReference type="Proteomes" id="UP000228535"/>
    </source>
</evidence>
<feature type="transmembrane region" description="Helical" evidence="1">
    <location>
        <begin position="36"/>
        <end position="54"/>
    </location>
</feature>
<feature type="transmembrane region" description="Helical" evidence="1">
    <location>
        <begin position="75"/>
        <end position="92"/>
    </location>
</feature>
<gene>
    <name evidence="2" type="ORF">CLV45_0970</name>
</gene>
<dbReference type="RefSeq" id="WP_100335266.1">
    <property type="nucleotide sequence ID" value="NZ_PGFA01000001.1"/>
</dbReference>
<dbReference type="Proteomes" id="UP000228535">
    <property type="component" value="Unassembled WGS sequence"/>
</dbReference>
<keyword evidence="1" id="KW-1133">Transmembrane helix</keyword>
<feature type="transmembrane region" description="Helical" evidence="1">
    <location>
        <begin position="150"/>
        <end position="173"/>
    </location>
</feature>
<evidence type="ECO:0000256" key="1">
    <source>
        <dbReference type="SAM" id="Phobius"/>
    </source>
</evidence>
<dbReference type="EMBL" id="PGFA01000001">
    <property type="protein sequence ID" value="PJJ59551.1"/>
    <property type="molecule type" value="Genomic_DNA"/>
</dbReference>
<keyword evidence="1" id="KW-0812">Transmembrane</keyword>
<keyword evidence="3" id="KW-1185">Reference proteome</keyword>
<comment type="caution">
    <text evidence="2">The sequence shown here is derived from an EMBL/GenBank/DDBJ whole genome shotgun (WGS) entry which is preliminary data.</text>
</comment>
<organism evidence="2 3">
    <name type="scientific">Hymenobacter chitinivorans DSM 11115</name>
    <dbReference type="NCBI Taxonomy" id="1121954"/>
    <lineage>
        <taxon>Bacteria</taxon>
        <taxon>Pseudomonadati</taxon>
        <taxon>Bacteroidota</taxon>
        <taxon>Cytophagia</taxon>
        <taxon>Cytophagales</taxon>
        <taxon>Hymenobacteraceae</taxon>
        <taxon>Hymenobacter</taxon>
    </lineage>
</organism>
<protein>
    <submittedName>
        <fullName evidence="2">CDP-diacylglycerol--glycerol-3-phosphate 3-phosphatidyltransferase</fullName>
    </submittedName>
</protein>
<dbReference type="AlphaFoldDB" id="A0A2M9BNM1"/>
<dbReference type="GO" id="GO:0016020">
    <property type="term" value="C:membrane"/>
    <property type="evidence" value="ECO:0007669"/>
    <property type="project" value="InterPro"/>
</dbReference>
<dbReference type="Gene3D" id="1.20.120.1760">
    <property type="match status" value="1"/>
</dbReference>
<dbReference type="GO" id="GO:0008654">
    <property type="term" value="P:phospholipid biosynthetic process"/>
    <property type="evidence" value="ECO:0007669"/>
    <property type="project" value="InterPro"/>
</dbReference>
<keyword evidence="2" id="KW-0808">Transferase</keyword>
<keyword evidence="1" id="KW-0472">Membrane</keyword>
<dbReference type="GO" id="GO:0016780">
    <property type="term" value="F:phosphotransferase activity, for other substituted phosphate groups"/>
    <property type="evidence" value="ECO:0007669"/>
    <property type="project" value="InterPro"/>
</dbReference>
<accession>A0A2M9BNM1</accession>
<sequence length="203" mass="22390">MLRYLPLTLVYCRLLLGLVVLGLCGGAAATTALRQLLAALVVLGLVSDIFDGIIARRLGVATPALRRLDSSVDTLFWLCVLAGVVLLCPRFLPEHALWISVVLALEALTYVVSYLRFRKEIALHTLSAKLWTLVLTALLLELILSGHTSWLFGACVGLGVLSRLEIIGILCTLRTWATDVPSLYHAWQVRRGRPLRRHPLFNG</sequence>
<dbReference type="Pfam" id="PF01066">
    <property type="entry name" value="CDP-OH_P_transf"/>
    <property type="match status" value="1"/>
</dbReference>
<dbReference type="OrthoDB" id="9785031at2"/>
<reference evidence="2 3" key="1">
    <citation type="submission" date="2017-11" db="EMBL/GenBank/DDBJ databases">
        <title>Genomic Encyclopedia of Archaeal and Bacterial Type Strains, Phase II (KMG-II): From Individual Species to Whole Genera.</title>
        <authorList>
            <person name="Goeker M."/>
        </authorList>
    </citation>
    <scope>NUCLEOTIDE SEQUENCE [LARGE SCALE GENOMIC DNA]</scope>
    <source>
        <strain evidence="2 3">DSM 11115</strain>
    </source>
</reference>
<dbReference type="InterPro" id="IPR000462">
    <property type="entry name" value="CDP-OH_P_trans"/>
</dbReference>
<proteinExistence type="predicted"/>
<name>A0A2M9BNM1_9BACT</name>
<dbReference type="InterPro" id="IPR043130">
    <property type="entry name" value="CDP-OH_PTrfase_TM_dom"/>
</dbReference>
<feature type="transmembrane region" description="Helical" evidence="1">
    <location>
        <begin position="126"/>
        <end position="144"/>
    </location>
</feature>
<evidence type="ECO:0000313" key="2">
    <source>
        <dbReference type="EMBL" id="PJJ59551.1"/>
    </source>
</evidence>